<dbReference type="RefSeq" id="XP_003287238.1">
    <property type="nucleotide sequence ID" value="XM_003287190.1"/>
</dbReference>
<dbReference type="Proteomes" id="UP000001064">
    <property type="component" value="Unassembled WGS sequence"/>
</dbReference>
<protein>
    <submittedName>
        <fullName evidence="1">Uncharacterized protein</fullName>
    </submittedName>
</protein>
<organism evidence="1 2">
    <name type="scientific">Dictyostelium purpureum</name>
    <name type="common">Slime mold</name>
    <dbReference type="NCBI Taxonomy" id="5786"/>
    <lineage>
        <taxon>Eukaryota</taxon>
        <taxon>Amoebozoa</taxon>
        <taxon>Evosea</taxon>
        <taxon>Eumycetozoa</taxon>
        <taxon>Dictyostelia</taxon>
        <taxon>Dictyosteliales</taxon>
        <taxon>Dictyosteliaceae</taxon>
        <taxon>Dictyostelium</taxon>
    </lineage>
</organism>
<proteinExistence type="predicted"/>
<dbReference type="EMBL" id="GL871033">
    <property type="protein sequence ID" value="EGC36229.1"/>
    <property type="molecule type" value="Genomic_DNA"/>
</dbReference>
<gene>
    <name evidence="1" type="ORF">DICPUDRAFT_151340</name>
</gene>
<sequence length="189" mass="22428">MKNKQLLKIKEYKKSNKYWSEKSELNDDLEYENDSIFFSKSKSLKRKKEKSNENDNLPKFSPDKPYYEIFVDEVVTKTIYVTDYDICYCDINKKYYYKIPLTLEKFSIIDLFDAPDEELVLKPPKPTTPVSPSSTDNNYNQDITKKEEYTDDNNYNILAKLSKEFKLTLENLIKDIMAKKKMKIACLLK</sequence>
<name>F0ZIK5_DICPU</name>
<accession>F0ZIK5</accession>
<dbReference type="KEGG" id="dpp:DICPUDRAFT_151340"/>
<dbReference type="GeneID" id="10501049"/>
<keyword evidence="2" id="KW-1185">Reference proteome</keyword>
<dbReference type="AlphaFoldDB" id="F0ZIK5"/>
<evidence type="ECO:0000313" key="2">
    <source>
        <dbReference type="Proteomes" id="UP000001064"/>
    </source>
</evidence>
<dbReference type="VEuPathDB" id="AmoebaDB:DICPUDRAFT_151340"/>
<reference evidence="2" key="1">
    <citation type="journal article" date="2011" name="Genome Biol.">
        <title>Comparative genomics of the social amoebae Dictyostelium discoideum and Dictyostelium purpureum.</title>
        <authorList>
            <consortium name="US DOE Joint Genome Institute (JGI-PGF)"/>
            <person name="Sucgang R."/>
            <person name="Kuo A."/>
            <person name="Tian X."/>
            <person name="Salerno W."/>
            <person name="Parikh A."/>
            <person name="Feasley C.L."/>
            <person name="Dalin E."/>
            <person name="Tu H."/>
            <person name="Huang E."/>
            <person name="Barry K."/>
            <person name="Lindquist E."/>
            <person name="Shapiro H."/>
            <person name="Bruce D."/>
            <person name="Schmutz J."/>
            <person name="Salamov A."/>
            <person name="Fey P."/>
            <person name="Gaudet P."/>
            <person name="Anjard C."/>
            <person name="Babu M.M."/>
            <person name="Basu S."/>
            <person name="Bushmanova Y."/>
            <person name="van der Wel H."/>
            <person name="Katoh-Kurasawa M."/>
            <person name="Dinh C."/>
            <person name="Coutinho P.M."/>
            <person name="Saito T."/>
            <person name="Elias M."/>
            <person name="Schaap P."/>
            <person name="Kay R.R."/>
            <person name="Henrissat B."/>
            <person name="Eichinger L."/>
            <person name="Rivero F."/>
            <person name="Putnam N.H."/>
            <person name="West C.M."/>
            <person name="Loomis W.F."/>
            <person name="Chisholm R.L."/>
            <person name="Shaulsky G."/>
            <person name="Strassmann J.E."/>
            <person name="Queller D.C."/>
            <person name="Kuspa A."/>
            <person name="Grigoriev I.V."/>
        </authorList>
    </citation>
    <scope>NUCLEOTIDE SEQUENCE [LARGE SCALE GENOMIC DNA]</scope>
    <source>
        <strain evidence="2">QSDP1</strain>
    </source>
</reference>
<dbReference type="InParanoid" id="F0ZIK5"/>
<evidence type="ECO:0000313" key="1">
    <source>
        <dbReference type="EMBL" id="EGC36229.1"/>
    </source>
</evidence>